<evidence type="ECO:0000313" key="19">
    <source>
        <dbReference type="EMBL" id="SDW28101.1"/>
    </source>
</evidence>
<dbReference type="EMBL" id="FNNH01000006">
    <property type="protein sequence ID" value="SDW28101.1"/>
    <property type="molecule type" value="Genomic_DNA"/>
</dbReference>
<evidence type="ECO:0000256" key="9">
    <source>
        <dbReference type="ARBA" id="ARBA00022842"/>
    </source>
</evidence>
<feature type="site" description="Important for catalytic activity" evidence="17">
    <location>
        <position position="278"/>
    </location>
</feature>
<feature type="binding site" evidence="15">
    <location>
        <begin position="132"/>
        <end position="134"/>
    </location>
    <ligand>
        <name>thiamine diphosphate</name>
        <dbReference type="ChEBI" id="CHEBI:58937"/>
    </ligand>
</feature>
<dbReference type="GO" id="GO:0046872">
    <property type="term" value="F:metal ion binding"/>
    <property type="evidence" value="ECO:0007669"/>
    <property type="project" value="UniProtKB-KW"/>
</dbReference>
<feature type="active site" description="Proton donor" evidence="13">
    <location>
        <position position="427"/>
    </location>
</feature>
<dbReference type="PROSITE" id="PS00802">
    <property type="entry name" value="TRANSKETOLASE_2"/>
    <property type="match status" value="1"/>
</dbReference>
<dbReference type="SUPFAM" id="SSF52518">
    <property type="entry name" value="Thiamin diphosphate-binding fold (THDP-binding)"/>
    <property type="match status" value="2"/>
</dbReference>
<feature type="domain" description="Transketolase-like pyrimidine-binding" evidence="18">
    <location>
        <begin position="370"/>
        <end position="540"/>
    </location>
</feature>
<gene>
    <name evidence="19" type="ORF">SAMN05421882_100695</name>
</gene>
<feature type="binding site" evidence="15">
    <location>
        <position position="84"/>
    </location>
    <ligand>
        <name>thiamine diphosphate</name>
        <dbReference type="ChEBI" id="CHEBI:58937"/>
    </ligand>
</feature>
<dbReference type="InterPro" id="IPR029061">
    <property type="entry name" value="THDP-binding"/>
</dbReference>
<feature type="site" description="Important for catalytic activity" evidence="17">
    <location>
        <position position="44"/>
    </location>
</feature>
<dbReference type="NCBIfam" id="TIGR00232">
    <property type="entry name" value="tktlase_bact"/>
    <property type="match status" value="1"/>
</dbReference>
<feature type="binding site" evidence="15">
    <location>
        <position position="203"/>
    </location>
    <ligand>
        <name>thiamine diphosphate</name>
        <dbReference type="ChEBI" id="CHEBI:58937"/>
    </ligand>
</feature>
<feature type="binding site" evidence="15">
    <location>
        <position position="174"/>
    </location>
    <ligand>
        <name>thiamine diphosphate</name>
        <dbReference type="ChEBI" id="CHEBI:58937"/>
    </ligand>
</feature>
<evidence type="ECO:0000313" key="20">
    <source>
        <dbReference type="Proteomes" id="UP000183454"/>
    </source>
</evidence>
<dbReference type="Gene3D" id="3.40.50.970">
    <property type="match status" value="2"/>
</dbReference>
<dbReference type="InterPro" id="IPR005478">
    <property type="entry name" value="Transketolase_bac-like"/>
</dbReference>
<feature type="binding site" evidence="14">
    <location>
        <position position="489"/>
    </location>
    <ligand>
        <name>substrate</name>
    </ligand>
</feature>
<dbReference type="PANTHER" id="PTHR43522">
    <property type="entry name" value="TRANSKETOLASE"/>
    <property type="match status" value="1"/>
</dbReference>
<feature type="binding site" evidence="16">
    <location>
        <position position="203"/>
    </location>
    <ligand>
        <name>Mg(2+)</name>
        <dbReference type="ChEBI" id="CHEBI:18420"/>
    </ligand>
</feature>
<dbReference type="SUPFAM" id="SSF52922">
    <property type="entry name" value="TK C-terminal domain-like"/>
    <property type="match status" value="1"/>
</dbReference>
<feature type="binding site" evidence="14">
    <location>
        <position position="485"/>
    </location>
    <ligand>
        <name>substrate</name>
    </ligand>
</feature>
<dbReference type="Pfam" id="PF22613">
    <property type="entry name" value="Transketolase_C_1"/>
    <property type="match status" value="1"/>
</dbReference>
<evidence type="ECO:0000256" key="7">
    <source>
        <dbReference type="ARBA" id="ARBA00022723"/>
    </source>
</evidence>
<dbReference type="InterPro" id="IPR009014">
    <property type="entry name" value="Transketo_C/PFOR_II"/>
</dbReference>
<comment type="cofactor">
    <cofactor evidence="16">
        <name>Mg(2+)</name>
        <dbReference type="ChEBI" id="CHEBI:18420"/>
    </cofactor>
    <text evidence="16">Binds 1 Mg(2+) ion per subunit. Can also utilize other divalent metal cations, such as Ca(2+), Mn(2+) and Co(2+).</text>
</comment>
<comment type="cofactor">
    <cofactor evidence="1">
        <name>Ca(2+)</name>
        <dbReference type="ChEBI" id="CHEBI:29108"/>
    </cofactor>
</comment>
<feature type="binding site" evidence="14">
    <location>
        <position position="535"/>
    </location>
    <ligand>
        <name>substrate</name>
    </ligand>
</feature>
<evidence type="ECO:0000256" key="17">
    <source>
        <dbReference type="PIRSR" id="PIRSR605478-5"/>
    </source>
</evidence>
<dbReference type="Proteomes" id="UP000183454">
    <property type="component" value="Unassembled WGS sequence"/>
</dbReference>
<dbReference type="InterPro" id="IPR055152">
    <property type="entry name" value="Transketolase-like_C_2"/>
</dbReference>
<accession>A0A1H2S8W7</accession>
<dbReference type="FunFam" id="3.40.50.970:FF:000003">
    <property type="entry name" value="Transketolase"/>
    <property type="match status" value="1"/>
</dbReference>
<evidence type="ECO:0000256" key="3">
    <source>
        <dbReference type="ARBA" id="ARBA00007131"/>
    </source>
</evidence>
<dbReference type="InterPro" id="IPR033247">
    <property type="entry name" value="Transketolase_fam"/>
</dbReference>
<evidence type="ECO:0000256" key="11">
    <source>
        <dbReference type="ARBA" id="ARBA00049473"/>
    </source>
</evidence>
<name>A0A1H2S8W7_9PROT</name>
<comment type="cofactor">
    <cofactor evidence="2">
        <name>Co(2+)</name>
        <dbReference type="ChEBI" id="CHEBI:48828"/>
    </cofactor>
</comment>
<dbReference type="InterPro" id="IPR005475">
    <property type="entry name" value="Transketolase-like_Pyr-bd"/>
</dbReference>
<feature type="binding site" evidence="15">
    <location>
        <position position="453"/>
    </location>
    <ligand>
        <name>thiamine diphosphate</name>
        <dbReference type="ChEBI" id="CHEBI:58937"/>
    </ligand>
</feature>
<evidence type="ECO:0000256" key="10">
    <source>
        <dbReference type="ARBA" id="ARBA00023052"/>
    </source>
</evidence>
<evidence type="ECO:0000256" key="1">
    <source>
        <dbReference type="ARBA" id="ARBA00001913"/>
    </source>
</evidence>
<dbReference type="FunFam" id="3.40.50.970:FF:000004">
    <property type="entry name" value="Transketolase"/>
    <property type="match status" value="1"/>
</dbReference>
<dbReference type="InterPro" id="IPR005474">
    <property type="entry name" value="Transketolase_N"/>
</dbReference>
<feature type="binding site" evidence="16">
    <location>
        <position position="205"/>
    </location>
    <ligand>
        <name>Mg(2+)</name>
        <dbReference type="ChEBI" id="CHEBI:18420"/>
    </ligand>
</feature>
<evidence type="ECO:0000256" key="13">
    <source>
        <dbReference type="PIRSR" id="PIRSR605478-1"/>
    </source>
</evidence>
<dbReference type="InterPro" id="IPR020826">
    <property type="entry name" value="Transketolase_BS"/>
</dbReference>
<sequence>MWPCSPELPQNFHKGGCVNSLDELCINTLRFLAVDAVERAHSGHPGLPLDAAPMAYVLWTRFLRHNPRNPLWLNRDRFVLSAGHGCALLYALLHMTGYDLSLDDLKRFRQWESKTPGHPEYGKTPGVEATTGPLGQGFAMGVGMALAERHLSSCFNRPGFSLVDHYTYAIVSDGDLMEGISSEAASLAGTLGLGKLVYLYDNNHISIEGDTDLAFTESVQRRFEAYGWHVLPVANGNDIDAVEHAIQIARSELSRPSLLLIRTHIGYGSPKQDTASAHGEPIGEEALKATKKNLGWPLEPEFYIPEEAQAYFQAALTKGAHWEKEWNEMFYAYQKEHPDLAATLQRLLHHELPCGWDENLPLFSTKDGQMATRDASGKVMNALAEKLPVLIGGSADLSPSTKTTLMGYSDFGFDQFCGRNIHFGVREHAMGAIVNGMALHGAILPYGATFLIFSDYMRPPIRLAALMQTHSVFIFTHDSIGLGEDGPTHQPVEQLTSLRAIPGLVVMRPADANETRVCWQIAVSHCGPVALVLSRQKLPVLDPSHYPIVSGVERGAYILAEAQAARPDLIMIGTGSEVSLLLQARERLIKKNVHSRVVSMPSWELFDAQQREYQESILMPGIPKLAVEAAAPLGWRKYVGDAGDIICMNRFGASAPGETVMHELGFNVENVVTRAMALLP</sequence>
<evidence type="ECO:0000259" key="18">
    <source>
        <dbReference type="SMART" id="SM00861"/>
    </source>
</evidence>
<dbReference type="FunFam" id="3.40.50.920:FF:000003">
    <property type="entry name" value="Transketolase"/>
    <property type="match status" value="1"/>
</dbReference>
<dbReference type="PANTHER" id="PTHR43522:SF2">
    <property type="entry name" value="TRANSKETOLASE 1-RELATED"/>
    <property type="match status" value="1"/>
</dbReference>
<dbReference type="GO" id="GO:0004802">
    <property type="term" value="F:transketolase activity"/>
    <property type="evidence" value="ECO:0007669"/>
    <property type="project" value="UniProtKB-UniRule"/>
</dbReference>
<evidence type="ECO:0000256" key="8">
    <source>
        <dbReference type="ARBA" id="ARBA00022837"/>
    </source>
</evidence>
<keyword evidence="8" id="KW-0106">Calcium</keyword>
<keyword evidence="10 15" id="KW-0786">Thiamine pyrophosphate</keyword>
<evidence type="ECO:0000256" key="16">
    <source>
        <dbReference type="PIRSR" id="PIRSR605478-4"/>
    </source>
</evidence>
<dbReference type="GO" id="GO:0009052">
    <property type="term" value="P:pentose-phosphate shunt, non-oxidative branch"/>
    <property type="evidence" value="ECO:0007669"/>
    <property type="project" value="UniProtKB-ARBA"/>
</dbReference>
<evidence type="ECO:0000256" key="14">
    <source>
        <dbReference type="PIRSR" id="PIRSR605478-2"/>
    </source>
</evidence>
<dbReference type="Pfam" id="PF02779">
    <property type="entry name" value="Transket_pyr"/>
    <property type="match status" value="1"/>
</dbReference>
<protein>
    <recommendedName>
        <fullName evidence="5 12">Transketolase</fullName>
        <ecNumber evidence="5 12">2.2.1.1</ecNumber>
    </recommendedName>
</protein>
<organism evidence="19 20">
    <name type="scientific">Nitrosomonas communis</name>
    <dbReference type="NCBI Taxonomy" id="44574"/>
    <lineage>
        <taxon>Bacteria</taxon>
        <taxon>Pseudomonadati</taxon>
        <taxon>Pseudomonadota</taxon>
        <taxon>Betaproteobacteria</taxon>
        <taxon>Nitrosomonadales</taxon>
        <taxon>Nitrosomonadaceae</taxon>
        <taxon>Nitrosomonas</taxon>
    </lineage>
</organism>
<feature type="binding site" evidence="14">
    <location>
        <position position="400"/>
    </location>
    <ligand>
        <name>substrate</name>
    </ligand>
</feature>
<comment type="subunit">
    <text evidence="4">Homodimer.</text>
</comment>
<proteinExistence type="inferred from homology"/>
<evidence type="ECO:0000256" key="6">
    <source>
        <dbReference type="ARBA" id="ARBA00022679"/>
    </source>
</evidence>
<dbReference type="CDD" id="cd02012">
    <property type="entry name" value="TPP_TK"/>
    <property type="match status" value="1"/>
</dbReference>
<evidence type="ECO:0000256" key="5">
    <source>
        <dbReference type="ARBA" id="ARBA00013152"/>
    </source>
</evidence>
<dbReference type="Gene3D" id="3.40.50.920">
    <property type="match status" value="1"/>
</dbReference>
<evidence type="ECO:0000256" key="15">
    <source>
        <dbReference type="PIRSR" id="PIRSR605478-3"/>
    </source>
</evidence>
<comment type="catalytic activity">
    <reaction evidence="11">
        <text>D-sedoheptulose 7-phosphate + D-glyceraldehyde 3-phosphate = aldehydo-D-ribose 5-phosphate + D-xylulose 5-phosphate</text>
        <dbReference type="Rhea" id="RHEA:10508"/>
        <dbReference type="ChEBI" id="CHEBI:57483"/>
        <dbReference type="ChEBI" id="CHEBI:57737"/>
        <dbReference type="ChEBI" id="CHEBI:58273"/>
        <dbReference type="ChEBI" id="CHEBI:59776"/>
        <dbReference type="EC" id="2.2.1.1"/>
    </reaction>
</comment>
<evidence type="ECO:0000256" key="4">
    <source>
        <dbReference type="ARBA" id="ARBA00011738"/>
    </source>
</evidence>
<evidence type="ECO:0000256" key="2">
    <source>
        <dbReference type="ARBA" id="ARBA00001941"/>
    </source>
</evidence>
<dbReference type="EC" id="2.2.1.1" evidence="5 12"/>
<dbReference type="CDD" id="cd07033">
    <property type="entry name" value="TPP_PYR_DXS_TK_like"/>
    <property type="match status" value="1"/>
</dbReference>
<comment type="cofactor">
    <cofactor evidence="15">
        <name>thiamine diphosphate</name>
        <dbReference type="ChEBI" id="CHEBI:58937"/>
    </cofactor>
    <text evidence="15">Binds 1 thiamine pyrophosphate per subunit. During the reaction, the substrate forms a covalent intermediate with the cofactor.</text>
</comment>
<keyword evidence="7 16" id="KW-0479">Metal-binding</keyword>
<dbReference type="SMART" id="SM00861">
    <property type="entry name" value="Transket_pyr"/>
    <property type="match status" value="1"/>
</dbReference>
<feature type="binding site" evidence="14">
    <location>
        <position position="477"/>
    </location>
    <ligand>
        <name>substrate</name>
    </ligand>
</feature>
<feature type="binding site" evidence="14">
    <location>
        <position position="373"/>
    </location>
    <ligand>
        <name>substrate</name>
    </ligand>
</feature>
<dbReference type="AlphaFoldDB" id="A0A1H2S8W7"/>
<feature type="binding site" evidence="15">
    <location>
        <position position="278"/>
    </location>
    <ligand>
        <name>thiamine diphosphate</name>
        <dbReference type="ChEBI" id="CHEBI:58937"/>
    </ligand>
</feature>
<evidence type="ECO:0000256" key="12">
    <source>
        <dbReference type="NCBIfam" id="TIGR00232"/>
    </source>
</evidence>
<keyword evidence="9 16" id="KW-0460">Magnesium</keyword>
<dbReference type="Pfam" id="PF00456">
    <property type="entry name" value="Transketolase_N"/>
    <property type="match status" value="1"/>
</dbReference>
<reference evidence="19 20" key="1">
    <citation type="submission" date="2016-10" db="EMBL/GenBank/DDBJ databases">
        <authorList>
            <person name="de Groot N.N."/>
        </authorList>
    </citation>
    <scope>NUCLEOTIDE SEQUENCE [LARGE SCALE GENOMIC DNA]</scope>
    <source>
        <strain evidence="19 20">Nm110</strain>
    </source>
</reference>
<comment type="similarity">
    <text evidence="3">Belongs to the transketolase family.</text>
</comment>
<feature type="binding site" evidence="14">
    <location>
        <position position="44"/>
    </location>
    <ligand>
        <name>substrate</name>
    </ligand>
</feature>
<dbReference type="GO" id="GO:0005829">
    <property type="term" value="C:cytosol"/>
    <property type="evidence" value="ECO:0007669"/>
    <property type="project" value="TreeGrafter"/>
</dbReference>
<feature type="binding site" evidence="14">
    <location>
        <position position="278"/>
    </location>
    <ligand>
        <name>substrate</name>
    </ligand>
</feature>
<keyword evidence="6" id="KW-0808">Transferase</keyword>
<feature type="binding site" evidence="16">
    <location>
        <position position="173"/>
    </location>
    <ligand>
        <name>Mg(2+)</name>
        <dbReference type="ChEBI" id="CHEBI:18420"/>
    </ligand>
</feature>